<dbReference type="EMBL" id="LBXL01000057">
    <property type="protein sequence ID" value="KKR28103.1"/>
    <property type="molecule type" value="Genomic_DNA"/>
</dbReference>
<dbReference type="Pfam" id="PF02882">
    <property type="entry name" value="THF_DHG_CYH_C"/>
    <property type="match status" value="1"/>
</dbReference>
<evidence type="ECO:0000256" key="9">
    <source>
        <dbReference type="HAMAP-Rule" id="MF_01576"/>
    </source>
</evidence>
<evidence type="ECO:0000256" key="3">
    <source>
        <dbReference type="ARBA" id="ARBA00022755"/>
    </source>
</evidence>
<protein>
    <recommendedName>
        <fullName evidence="9">Bifunctional protein FolD</fullName>
    </recommendedName>
    <domain>
        <recommendedName>
            <fullName evidence="9">Methylenetetrahydrofolate dehydrogenase</fullName>
            <ecNumber evidence="9">1.5.1.5</ecNumber>
        </recommendedName>
    </domain>
    <domain>
        <recommendedName>
            <fullName evidence="9">Methenyltetrahydrofolate cyclohydrolase</fullName>
            <ecNumber evidence="9">3.5.4.9</ecNumber>
        </recommendedName>
    </domain>
</protein>
<dbReference type="AlphaFoldDB" id="A0A0G0PJP7"/>
<organism evidence="12 13">
    <name type="scientific">Candidatus Woesebacteria bacterium GW2011_GWA1_39_8</name>
    <dbReference type="NCBI Taxonomy" id="1618552"/>
    <lineage>
        <taxon>Bacteria</taxon>
        <taxon>Candidatus Woeseibacteriota</taxon>
    </lineage>
</organism>
<dbReference type="InterPro" id="IPR020630">
    <property type="entry name" value="THF_DH/CycHdrlase_cat_dom"/>
</dbReference>
<dbReference type="EC" id="1.5.1.5" evidence="9"/>
<dbReference type="Gene3D" id="3.40.50.10860">
    <property type="entry name" value="Leucine Dehydrogenase, chain A, domain 1"/>
    <property type="match status" value="1"/>
</dbReference>
<dbReference type="GO" id="GO:0035999">
    <property type="term" value="P:tetrahydrofolate interconversion"/>
    <property type="evidence" value="ECO:0007669"/>
    <property type="project" value="UniProtKB-UniRule"/>
</dbReference>
<keyword evidence="7 9" id="KW-0486">Methionine biosynthesis</keyword>
<dbReference type="PRINTS" id="PR00085">
    <property type="entry name" value="THFDHDRGNASE"/>
</dbReference>
<evidence type="ECO:0000256" key="5">
    <source>
        <dbReference type="ARBA" id="ARBA00022857"/>
    </source>
</evidence>
<dbReference type="PATRIC" id="fig|1618552.3.peg.1106"/>
<gene>
    <name evidence="9" type="primary">folD</name>
    <name evidence="12" type="ORF">UT61_C0057G0002</name>
</gene>
<dbReference type="InterPro" id="IPR036291">
    <property type="entry name" value="NAD(P)-bd_dom_sf"/>
</dbReference>
<dbReference type="InterPro" id="IPR000672">
    <property type="entry name" value="THF_DH/CycHdrlase"/>
</dbReference>
<comment type="subunit">
    <text evidence="9">Homodimer.</text>
</comment>
<dbReference type="GO" id="GO:0005829">
    <property type="term" value="C:cytosol"/>
    <property type="evidence" value="ECO:0007669"/>
    <property type="project" value="TreeGrafter"/>
</dbReference>
<evidence type="ECO:0000256" key="1">
    <source>
        <dbReference type="ARBA" id="ARBA00004777"/>
    </source>
</evidence>
<evidence type="ECO:0000256" key="2">
    <source>
        <dbReference type="ARBA" id="ARBA00022563"/>
    </source>
</evidence>
<feature type="binding site" evidence="9">
    <location>
        <position position="231"/>
    </location>
    <ligand>
        <name>NADP(+)</name>
        <dbReference type="ChEBI" id="CHEBI:58349"/>
    </ligand>
</feature>
<dbReference type="EC" id="3.5.4.9" evidence="9"/>
<reference evidence="12 13" key="1">
    <citation type="journal article" date="2015" name="Nature">
        <title>rRNA introns, odd ribosomes, and small enigmatic genomes across a large radiation of phyla.</title>
        <authorList>
            <person name="Brown C.T."/>
            <person name="Hug L.A."/>
            <person name="Thomas B.C."/>
            <person name="Sharon I."/>
            <person name="Castelle C.J."/>
            <person name="Singh A."/>
            <person name="Wilkins M.J."/>
            <person name="Williams K.H."/>
            <person name="Banfield J.F."/>
        </authorList>
    </citation>
    <scope>NUCLEOTIDE SEQUENCE [LARGE SCALE GENOMIC DNA]</scope>
</reference>
<dbReference type="GO" id="GO:0000105">
    <property type="term" value="P:L-histidine biosynthetic process"/>
    <property type="evidence" value="ECO:0007669"/>
    <property type="project" value="UniProtKB-KW"/>
</dbReference>
<sequence length="276" mass="29702">MTEIFSGKAFAFKKEEYLLEKVYNLRKKGITPKLVSIIIGNDPASVLYVNLKKKAAERVGCGVTIKNFDAKTKKQVVLDFITQQNTDKKVNGIMIQLPLPANFSEKDREDLIQTIFQDKDVDGLRSNSKFTPPTAKAVIQIMAVGEEHEHLKNYPAKVVVVGASGFIGRQIIAALKKLKPNKYKLVELDSKVKNLKAKTSVTDILISVTGVAGLIKAGTVKAGAILIDVGAPKGDIAKATYGKATFVSPVPGGVGPVTISCLLENLVDAALATPEL</sequence>
<dbReference type="PANTHER" id="PTHR48099">
    <property type="entry name" value="C-1-TETRAHYDROFOLATE SYNTHASE, CYTOPLASMIC-RELATED"/>
    <property type="match status" value="1"/>
</dbReference>
<dbReference type="SUPFAM" id="SSF51735">
    <property type="entry name" value="NAD(P)-binding Rossmann-fold domains"/>
    <property type="match status" value="1"/>
</dbReference>
<keyword evidence="2 9" id="KW-0554">One-carbon metabolism</keyword>
<proteinExistence type="inferred from homology"/>
<dbReference type="GO" id="GO:0004477">
    <property type="term" value="F:methenyltetrahydrofolate cyclohydrolase activity"/>
    <property type="evidence" value="ECO:0007669"/>
    <property type="project" value="UniProtKB-UniRule"/>
</dbReference>
<evidence type="ECO:0000313" key="13">
    <source>
        <dbReference type="Proteomes" id="UP000034793"/>
    </source>
</evidence>
<dbReference type="GO" id="GO:0006164">
    <property type="term" value="P:purine nucleotide biosynthetic process"/>
    <property type="evidence" value="ECO:0007669"/>
    <property type="project" value="UniProtKB-KW"/>
</dbReference>
<keyword evidence="5 9" id="KW-0521">NADP</keyword>
<keyword evidence="9" id="KW-0368">Histidine biosynthesis</keyword>
<feature type="domain" description="Tetrahydrofolate dehydrogenase/cyclohydrolase catalytic" evidence="10">
    <location>
        <begin position="6"/>
        <end position="122"/>
    </location>
</feature>
<dbReference type="Proteomes" id="UP000034793">
    <property type="component" value="Unassembled WGS sequence"/>
</dbReference>
<name>A0A0G0PJP7_9BACT</name>
<evidence type="ECO:0000259" key="10">
    <source>
        <dbReference type="Pfam" id="PF00763"/>
    </source>
</evidence>
<feature type="binding site" evidence="9">
    <location>
        <begin position="162"/>
        <end position="164"/>
    </location>
    <ligand>
        <name>NADP(+)</name>
        <dbReference type="ChEBI" id="CHEBI:58349"/>
    </ligand>
</feature>
<keyword evidence="9" id="KW-0028">Amino-acid biosynthesis</keyword>
<evidence type="ECO:0000313" key="12">
    <source>
        <dbReference type="EMBL" id="KKR28103.1"/>
    </source>
</evidence>
<comment type="catalytic activity">
    <reaction evidence="9">
        <text>(6R)-5,10-methenyltetrahydrofolate + H2O = (6R)-10-formyltetrahydrofolate + H(+)</text>
        <dbReference type="Rhea" id="RHEA:23700"/>
        <dbReference type="ChEBI" id="CHEBI:15377"/>
        <dbReference type="ChEBI" id="CHEBI:15378"/>
        <dbReference type="ChEBI" id="CHEBI:57455"/>
        <dbReference type="ChEBI" id="CHEBI:195366"/>
        <dbReference type="EC" id="3.5.4.9"/>
    </reaction>
</comment>
<dbReference type="Gene3D" id="3.40.50.720">
    <property type="entry name" value="NAD(P)-binding Rossmann-like Domain"/>
    <property type="match status" value="1"/>
</dbReference>
<accession>A0A0G0PJP7</accession>
<dbReference type="Pfam" id="PF00763">
    <property type="entry name" value="THF_DHG_CYH"/>
    <property type="match status" value="1"/>
</dbReference>
<dbReference type="GO" id="GO:0009086">
    <property type="term" value="P:methionine biosynthetic process"/>
    <property type="evidence" value="ECO:0007669"/>
    <property type="project" value="UniProtKB-KW"/>
</dbReference>
<comment type="similarity">
    <text evidence="9">Belongs to the tetrahydrofolate dehydrogenase/cyclohydrolase family.</text>
</comment>
<evidence type="ECO:0000256" key="6">
    <source>
        <dbReference type="ARBA" id="ARBA00023002"/>
    </source>
</evidence>
<dbReference type="UniPathway" id="UPA00193"/>
<dbReference type="GO" id="GO:0004488">
    <property type="term" value="F:methylenetetrahydrofolate dehydrogenase (NADP+) activity"/>
    <property type="evidence" value="ECO:0007669"/>
    <property type="project" value="UniProtKB-UniRule"/>
</dbReference>
<dbReference type="PANTHER" id="PTHR48099:SF5">
    <property type="entry name" value="C-1-TETRAHYDROFOLATE SYNTHASE, CYTOPLASMIC"/>
    <property type="match status" value="1"/>
</dbReference>
<comment type="caution">
    <text evidence="9">Lacks conserved residue(s) required for the propagation of feature annotation.</text>
</comment>
<comment type="catalytic activity">
    <reaction evidence="9">
        <text>(6R)-5,10-methylene-5,6,7,8-tetrahydrofolate + NADP(+) = (6R)-5,10-methenyltetrahydrofolate + NADPH</text>
        <dbReference type="Rhea" id="RHEA:22812"/>
        <dbReference type="ChEBI" id="CHEBI:15636"/>
        <dbReference type="ChEBI" id="CHEBI:57455"/>
        <dbReference type="ChEBI" id="CHEBI:57783"/>
        <dbReference type="ChEBI" id="CHEBI:58349"/>
        <dbReference type="EC" id="1.5.1.5"/>
    </reaction>
</comment>
<dbReference type="HAMAP" id="MF_01576">
    <property type="entry name" value="THF_DHG_CYH"/>
    <property type="match status" value="1"/>
</dbReference>
<feature type="domain" description="Tetrahydrofolate dehydrogenase/cyclohydrolase NAD(P)-binding" evidence="11">
    <location>
        <begin position="132"/>
        <end position="270"/>
    </location>
</feature>
<keyword evidence="4 9" id="KW-0378">Hydrolase</keyword>
<keyword evidence="3 9" id="KW-0658">Purine biosynthesis</keyword>
<evidence type="ECO:0000256" key="4">
    <source>
        <dbReference type="ARBA" id="ARBA00022801"/>
    </source>
</evidence>
<comment type="caution">
    <text evidence="12">The sequence shown here is derived from an EMBL/GenBank/DDBJ whole genome shotgun (WGS) entry which is preliminary data.</text>
</comment>
<dbReference type="SUPFAM" id="SSF53223">
    <property type="entry name" value="Aminoacid dehydrogenase-like, N-terminal domain"/>
    <property type="match status" value="1"/>
</dbReference>
<keyword evidence="8 9" id="KW-0511">Multifunctional enzyme</keyword>
<comment type="function">
    <text evidence="9">Catalyzes the oxidation of 5,10-methylenetetrahydrofolate to 5,10-methenyltetrahydrofolate and then the hydrolysis of 5,10-methenyltetrahydrofolate to 10-formyltetrahydrofolate.</text>
</comment>
<evidence type="ECO:0000256" key="8">
    <source>
        <dbReference type="ARBA" id="ARBA00023268"/>
    </source>
</evidence>
<evidence type="ECO:0000259" key="11">
    <source>
        <dbReference type="Pfam" id="PF02882"/>
    </source>
</evidence>
<dbReference type="InterPro" id="IPR046346">
    <property type="entry name" value="Aminoacid_DH-like_N_sf"/>
</dbReference>
<comment type="pathway">
    <text evidence="1 9">One-carbon metabolism; tetrahydrofolate interconversion.</text>
</comment>
<evidence type="ECO:0000256" key="7">
    <source>
        <dbReference type="ARBA" id="ARBA00023167"/>
    </source>
</evidence>
<keyword evidence="6 9" id="KW-0560">Oxidoreductase</keyword>
<dbReference type="InterPro" id="IPR020631">
    <property type="entry name" value="THF_DH/CycHdrlase_NAD-bd_dom"/>
</dbReference>